<organism evidence="9 10">
    <name type="scientific">Sunxiuqinia elliptica</name>
    <dbReference type="NCBI Taxonomy" id="655355"/>
    <lineage>
        <taxon>Bacteria</taxon>
        <taxon>Pseudomonadati</taxon>
        <taxon>Bacteroidota</taxon>
        <taxon>Bacteroidia</taxon>
        <taxon>Marinilabiliales</taxon>
        <taxon>Prolixibacteraceae</taxon>
        <taxon>Sunxiuqinia</taxon>
    </lineage>
</organism>
<dbReference type="PROSITE" id="PS50109">
    <property type="entry name" value="HIS_KIN"/>
    <property type="match status" value="1"/>
</dbReference>
<dbReference type="EMBL" id="FONW01000010">
    <property type="protein sequence ID" value="SFF59083.1"/>
    <property type="molecule type" value="Genomic_DNA"/>
</dbReference>
<dbReference type="GO" id="GO:0000155">
    <property type="term" value="F:phosphorelay sensor kinase activity"/>
    <property type="evidence" value="ECO:0007669"/>
    <property type="project" value="InterPro"/>
</dbReference>
<dbReference type="InterPro" id="IPR003661">
    <property type="entry name" value="HisK_dim/P_dom"/>
</dbReference>
<dbReference type="PRINTS" id="PR00344">
    <property type="entry name" value="BCTRLSENSOR"/>
</dbReference>
<dbReference type="CDD" id="cd00075">
    <property type="entry name" value="HATPase"/>
    <property type="match status" value="1"/>
</dbReference>
<feature type="domain" description="Histidine kinase" evidence="7">
    <location>
        <begin position="145"/>
        <end position="361"/>
    </location>
</feature>
<proteinExistence type="predicted"/>
<dbReference type="PANTHER" id="PTHR43547:SF2">
    <property type="entry name" value="HYBRID SIGNAL TRANSDUCTION HISTIDINE KINASE C"/>
    <property type="match status" value="1"/>
</dbReference>
<evidence type="ECO:0000256" key="3">
    <source>
        <dbReference type="ARBA" id="ARBA00022553"/>
    </source>
</evidence>
<evidence type="ECO:0000256" key="1">
    <source>
        <dbReference type="ARBA" id="ARBA00000085"/>
    </source>
</evidence>
<protein>
    <recommendedName>
        <fullName evidence="2">histidine kinase</fullName>
        <ecNumber evidence="2">2.7.13.3</ecNumber>
    </recommendedName>
</protein>
<dbReference type="InterPro" id="IPR001789">
    <property type="entry name" value="Sig_transdc_resp-reg_receiver"/>
</dbReference>
<evidence type="ECO:0000313" key="10">
    <source>
        <dbReference type="Proteomes" id="UP000198964"/>
    </source>
</evidence>
<feature type="modified residue" description="4-aspartylphosphate" evidence="6">
    <location>
        <position position="57"/>
    </location>
</feature>
<dbReference type="InterPro" id="IPR011006">
    <property type="entry name" value="CheY-like_superfamily"/>
</dbReference>
<sequence length="363" mass="40716">MKDFRQPKLLIVDDKQENTELITKLLHPLDFEVLQATSCKQTLDLCEQIEFELVLLDVRMPVNSFETCHKIKSSKKNQETPVIFLAEKTDFENISEAFKHSCRDIILKPFQAEELLSKVTIHTLIQQQQKQLNQLIETRNQIYSLIAHDLRNPFNALIGLSDLILKDLNDSDPHKQNVKLINGISNQTLNLLDELLSYSRNIQTGQIASSQKILAKQIIEEAINTISCSAALKKITITFSCEPEVKISGDRNILLSAIRNLLSNAIKFTRINGHIAIDTKATNDCLEIAISDNGIGMDETTINNLFNLKNRVSLKGTAGEAGTGFGLILTKELINLHQGEIEVNSKLNEGSTFTLKLPIQESN</sequence>
<dbReference type="EC" id="2.7.13.3" evidence="2"/>
<dbReference type="Gene3D" id="3.30.565.10">
    <property type="entry name" value="Histidine kinase-like ATPase, C-terminal domain"/>
    <property type="match status" value="1"/>
</dbReference>
<dbReference type="Pfam" id="PF00072">
    <property type="entry name" value="Response_reg"/>
    <property type="match status" value="1"/>
</dbReference>
<dbReference type="InterPro" id="IPR003594">
    <property type="entry name" value="HATPase_dom"/>
</dbReference>
<dbReference type="SUPFAM" id="SSF52172">
    <property type="entry name" value="CheY-like"/>
    <property type="match status" value="1"/>
</dbReference>
<dbReference type="Pfam" id="PF00512">
    <property type="entry name" value="HisKA"/>
    <property type="match status" value="1"/>
</dbReference>
<comment type="catalytic activity">
    <reaction evidence="1">
        <text>ATP + protein L-histidine = ADP + protein N-phospho-L-histidine.</text>
        <dbReference type="EC" id="2.7.13.3"/>
    </reaction>
</comment>
<evidence type="ECO:0000256" key="6">
    <source>
        <dbReference type="PROSITE-ProRule" id="PRU00169"/>
    </source>
</evidence>
<keyword evidence="10" id="KW-1185">Reference proteome</keyword>
<dbReference type="InterPro" id="IPR005467">
    <property type="entry name" value="His_kinase_dom"/>
</dbReference>
<dbReference type="CDD" id="cd00082">
    <property type="entry name" value="HisKA"/>
    <property type="match status" value="1"/>
</dbReference>
<feature type="domain" description="Response regulatory" evidence="8">
    <location>
        <begin position="8"/>
        <end position="123"/>
    </location>
</feature>
<dbReference type="InterPro" id="IPR036890">
    <property type="entry name" value="HATPase_C_sf"/>
</dbReference>
<dbReference type="Proteomes" id="UP000198964">
    <property type="component" value="Unassembled WGS sequence"/>
</dbReference>
<dbReference type="SMART" id="SM00388">
    <property type="entry name" value="HisKA"/>
    <property type="match status" value="1"/>
</dbReference>
<dbReference type="InterPro" id="IPR004358">
    <property type="entry name" value="Sig_transdc_His_kin-like_C"/>
</dbReference>
<dbReference type="SMART" id="SM00448">
    <property type="entry name" value="REC"/>
    <property type="match status" value="1"/>
</dbReference>
<accession>A0A1I2JY73</accession>
<gene>
    <name evidence="9" type="ORF">SAMN05216283_11038</name>
</gene>
<evidence type="ECO:0000256" key="5">
    <source>
        <dbReference type="ARBA" id="ARBA00022777"/>
    </source>
</evidence>
<dbReference type="Pfam" id="PF02518">
    <property type="entry name" value="HATPase_c"/>
    <property type="match status" value="1"/>
</dbReference>
<evidence type="ECO:0000259" key="7">
    <source>
        <dbReference type="PROSITE" id="PS50109"/>
    </source>
</evidence>
<evidence type="ECO:0000259" key="8">
    <source>
        <dbReference type="PROSITE" id="PS50110"/>
    </source>
</evidence>
<dbReference type="Gene3D" id="1.10.287.130">
    <property type="match status" value="1"/>
</dbReference>
<dbReference type="RefSeq" id="WP_093920908.1">
    <property type="nucleotide sequence ID" value="NZ_FONW01000010.1"/>
</dbReference>
<evidence type="ECO:0000256" key="4">
    <source>
        <dbReference type="ARBA" id="ARBA00022679"/>
    </source>
</evidence>
<reference evidence="9 10" key="1">
    <citation type="submission" date="2016-10" db="EMBL/GenBank/DDBJ databases">
        <authorList>
            <person name="de Groot N.N."/>
        </authorList>
    </citation>
    <scope>NUCLEOTIDE SEQUENCE [LARGE SCALE GENOMIC DNA]</scope>
    <source>
        <strain evidence="9 10">CGMCC 1.9156</strain>
    </source>
</reference>
<keyword evidence="5 9" id="KW-0418">Kinase</keyword>
<evidence type="ECO:0000313" key="9">
    <source>
        <dbReference type="EMBL" id="SFF59083.1"/>
    </source>
</evidence>
<dbReference type="Gene3D" id="3.40.50.2300">
    <property type="match status" value="1"/>
</dbReference>
<dbReference type="SMART" id="SM00387">
    <property type="entry name" value="HATPase_c"/>
    <property type="match status" value="1"/>
</dbReference>
<evidence type="ECO:0000256" key="2">
    <source>
        <dbReference type="ARBA" id="ARBA00012438"/>
    </source>
</evidence>
<dbReference type="AlphaFoldDB" id="A0A1I2JY73"/>
<dbReference type="PANTHER" id="PTHR43547">
    <property type="entry name" value="TWO-COMPONENT HISTIDINE KINASE"/>
    <property type="match status" value="1"/>
</dbReference>
<dbReference type="STRING" id="655355.SAMN05216283_11038"/>
<keyword evidence="3 6" id="KW-0597">Phosphoprotein</keyword>
<keyword evidence="4" id="KW-0808">Transferase</keyword>
<name>A0A1I2JY73_9BACT</name>
<dbReference type="PROSITE" id="PS50110">
    <property type="entry name" value="RESPONSE_REGULATORY"/>
    <property type="match status" value="1"/>
</dbReference>
<dbReference type="FunFam" id="3.30.565.10:FF:000006">
    <property type="entry name" value="Sensor histidine kinase WalK"/>
    <property type="match status" value="1"/>
</dbReference>
<dbReference type="SUPFAM" id="SSF55874">
    <property type="entry name" value="ATPase domain of HSP90 chaperone/DNA topoisomerase II/histidine kinase"/>
    <property type="match status" value="1"/>
</dbReference>